<keyword evidence="4" id="KW-1185">Reference proteome</keyword>
<keyword evidence="1" id="KW-0597">Phosphoprotein</keyword>
<dbReference type="PROSITE" id="PS50110">
    <property type="entry name" value="RESPONSE_REGULATORY"/>
    <property type="match status" value="1"/>
</dbReference>
<dbReference type="GO" id="GO:0000160">
    <property type="term" value="P:phosphorelay signal transduction system"/>
    <property type="evidence" value="ECO:0007669"/>
    <property type="project" value="InterPro"/>
</dbReference>
<feature type="domain" description="Response regulatory" evidence="2">
    <location>
        <begin position="20"/>
        <end position="146"/>
    </location>
</feature>
<dbReference type="InterPro" id="IPR011006">
    <property type="entry name" value="CheY-like_superfamily"/>
</dbReference>
<dbReference type="SUPFAM" id="SSF52172">
    <property type="entry name" value="CheY-like"/>
    <property type="match status" value="1"/>
</dbReference>
<dbReference type="KEGG" id="fae:FAES_2912"/>
<evidence type="ECO:0000256" key="1">
    <source>
        <dbReference type="PROSITE-ProRule" id="PRU00169"/>
    </source>
</evidence>
<dbReference type="InterPro" id="IPR052893">
    <property type="entry name" value="TCS_response_regulator"/>
</dbReference>
<dbReference type="EMBL" id="HE796683">
    <property type="protein sequence ID" value="CCH00921.1"/>
    <property type="molecule type" value="Genomic_DNA"/>
</dbReference>
<dbReference type="OrthoDB" id="963430at2"/>
<dbReference type="Pfam" id="PF00072">
    <property type="entry name" value="Response_reg"/>
    <property type="match status" value="1"/>
</dbReference>
<organism evidence="3 4">
    <name type="scientific">Fibrella aestuarina BUZ 2</name>
    <dbReference type="NCBI Taxonomy" id="1166018"/>
    <lineage>
        <taxon>Bacteria</taxon>
        <taxon>Pseudomonadati</taxon>
        <taxon>Bacteroidota</taxon>
        <taxon>Cytophagia</taxon>
        <taxon>Cytophagales</taxon>
        <taxon>Spirosomataceae</taxon>
        <taxon>Fibrella</taxon>
    </lineage>
</organism>
<gene>
    <name evidence="3" type="ORF">FAES_2912</name>
</gene>
<dbReference type="eggNOG" id="COG0784">
    <property type="taxonomic scope" value="Bacteria"/>
</dbReference>
<evidence type="ECO:0000259" key="2">
    <source>
        <dbReference type="PROSITE" id="PS50110"/>
    </source>
</evidence>
<dbReference type="STRING" id="1166018.FAES_2912"/>
<sequence length="149" mass="16868">MTPSLNNPGFHPKPDVRQTQVMLIDDNIDQLALLHQAIRRGLPNLKVIPAATGVEALVYLESHAHQPWAMPKLILLDLYLPRREDGWHTLLGIQQLPPPFNRIPVIILSASNDQDDIRAAYRRGCLTYLIKPTTTVGWQAYCNTLTSLW</sequence>
<protein>
    <submittedName>
        <fullName evidence="3">Response regulator receiver protein</fullName>
    </submittedName>
</protein>
<dbReference type="InterPro" id="IPR001789">
    <property type="entry name" value="Sig_transdc_resp-reg_receiver"/>
</dbReference>
<dbReference type="PANTHER" id="PTHR44520:SF2">
    <property type="entry name" value="RESPONSE REGULATOR RCP1"/>
    <property type="match status" value="1"/>
</dbReference>
<feature type="modified residue" description="4-aspartylphosphate" evidence="1">
    <location>
        <position position="77"/>
    </location>
</feature>
<dbReference type="Proteomes" id="UP000011058">
    <property type="component" value="Chromosome"/>
</dbReference>
<dbReference type="SMART" id="SM00448">
    <property type="entry name" value="REC"/>
    <property type="match status" value="1"/>
</dbReference>
<dbReference type="HOGENOM" id="CLU_000445_69_17_10"/>
<accession>I0K9W8</accession>
<dbReference type="Gene3D" id="3.40.50.2300">
    <property type="match status" value="1"/>
</dbReference>
<proteinExistence type="predicted"/>
<dbReference type="AlphaFoldDB" id="I0K9W8"/>
<name>I0K9W8_9BACT</name>
<reference evidence="3 4" key="1">
    <citation type="journal article" date="2012" name="J. Bacteriol.">
        <title>Genome Sequence of Fibrella aestuarina BUZ 2T, a Filamentous Marine Bacterium.</title>
        <authorList>
            <person name="Filippini M."/>
            <person name="Qi W."/>
            <person name="Blom J."/>
            <person name="Goesmann A."/>
            <person name="Smits T.H."/>
            <person name="Bagheri H.C."/>
        </authorList>
    </citation>
    <scope>NUCLEOTIDE SEQUENCE [LARGE SCALE GENOMIC DNA]</scope>
    <source>
        <strain evidence="4">BUZ 2T</strain>
    </source>
</reference>
<evidence type="ECO:0000313" key="4">
    <source>
        <dbReference type="Proteomes" id="UP000011058"/>
    </source>
</evidence>
<dbReference type="RefSeq" id="WP_015332020.1">
    <property type="nucleotide sequence ID" value="NC_020054.1"/>
</dbReference>
<evidence type="ECO:0000313" key="3">
    <source>
        <dbReference type="EMBL" id="CCH00921.1"/>
    </source>
</evidence>
<dbReference type="PANTHER" id="PTHR44520">
    <property type="entry name" value="RESPONSE REGULATOR RCP1-RELATED"/>
    <property type="match status" value="1"/>
</dbReference>